<feature type="transmembrane region" description="Helical" evidence="1">
    <location>
        <begin position="50"/>
        <end position="72"/>
    </location>
</feature>
<sequence length="163" mass="17240">MDVLITYGLYAVAFLLILVGLAGTIVPALPGIPMIFAGGWLIAYMEDYQYFGWGTLIALGVLTVISIIIDWVSQTLGAQKAGATKLGLTGALVGTIVGIPFGLLGIFLFPVIGAFVGEMIGHRDMRKAGKVSWATWIGMIAGIAAKLAIAFIMIGIMCVMRFV</sequence>
<reference evidence="2 3" key="1">
    <citation type="journal article" date="2021" name="Sci. Rep.">
        <title>The distribution of antibiotic resistance genes in chicken gut microbiota commensals.</title>
        <authorList>
            <person name="Juricova H."/>
            <person name="Matiasovicova J."/>
            <person name="Kubasova T."/>
            <person name="Cejkova D."/>
            <person name="Rychlik I."/>
        </authorList>
    </citation>
    <scope>NUCLEOTIDE SEQUENCE [LARGE SCALE GENOMIC DNA]</scope>
    <source>
        <strain evidence="2 3">An562</strain>
    </source>
</reference>
<dbReference type="Pfam" id="PF04306">
    <property type="entry name" value="DUF456"/>
    <property type="match status" value="1"/>
</dbReference>
<name>A0ABS2GTV4_9BURK</name>
<comment type="caution">
    <text evidence="2">The sequence shown here is derived from an EMBL/GenBank/DDBJ whole genome shotgun (WGS) entry which is preliminary data.</text>
</comment>
<feature type="transmembrane region" description="Helical" evidence="1">
    <location>
        <begin position="7"/>
        <end position="30"/>
    </location>
</feature>
<keyword evidence="1" id="KW-1133">Transmembrane helix</keyword>
<evidence type="ECO:0000313" key="2">
    <source>
        <dbReference type="EMBL" id="MBM6928241.1"/>
    </source>
</evidence>
<evidence type="ECO:0000313" key="3">
    <source>
        <dbReference type="Proteomes" id="UP000777002"/>
    </source>
</evidence>
<dbReference type="RefSeq" id="WP_205049838.1">
    <property type="nucleotide sequence ID" value="NZ_JACJKX010000003.1"/>
</dbReference>
<feature type="transmembrane region" description="Helical" evidence="1">
    <location>
        <begin position="136"/>
        <end position="160"/>
    </location>
</feature>
<accession>A0ABS2GTV4</accession>
<dbReference type="PANTHER" id="PTHR39165:SF1">
    <property type="entry name" value="DUF456 DOMAIN-CONTAINING PROTEIN"/>
    <property type="match status" value="1"/>
</dbReference>
<keyword evidence="3" id="KW-1185">Reference proteome</keyword>
<protein>
    <submittedName>
        <fullName evidence="2">DUF456 domain-containing protein</fullName>
    </submittedName>
</protein>
<dbReference type="EMBL" id="JACJKX010000003">
    <property type="protein sequence ID" value="MBM6928241.1"/>
    <property type="molecule type" value="Genomic_DNA"/>
</dbReference>
<keyword evidence="1" id="KW-0812">Transmembrane</keyword>
<dbReference type="Proteomes" id="UP000777002">
    <property type="component" value="Unassembled WGS sequence"/>
</dbReference>
<evidence type="ECO:0000256" key="1">
    <source>
        <dbReference type="SAM" id="Phobius"/>
    </source>
</evidence>
<dbReference type="PANTHER" id="PTHR39165">
    <property type="entry name" value="IG HYPOTHETICAL 17883"/>
    <property type="match status" value="1"/>
</dbReference>
<dbReference type="InterPro" id="IPR007403">
    <property type="entry name" value="DUF456"/>
</dbReference>
<proteinExistence type="predicted"/>
<feature type="transmembrane region" description="Helical" evidence="1">
    <location>
        <begin position="92"/>
        <end position="116"/>
    </location>
</feature>
<keyword evidence="1" id="KW-0472">Membrane</keyword>
<gene>
    <name evidence="2" type="ORF">H5985_03010</name>
</gene>
<organism evidence="2 3">
    <name type="scientific">Parasutterella secunda</name>
    <dbReference type="NCBI Taxonomy" id="626947"/>
    <lineage>
        <taxon>Bacteria</taxon>
        <taxon>Pseudomonadati</taxon>
        <taxon>Pseudomonadota</taxon>
        <taxon>Betaproteobacteria</taxon>
        <taxon>Burkholderiales</taxon>
        <taxon>Sutterellaceae</taxon>
        <taxon>Parasutterella</taxon>
    </lineage>
</organism>